<sequence>MVQVALCQMGSVGTPEENMAEMERLFLQAVENSRAELDLIVFPEYCYYTPVDKDDARRIAIDVSRPHPFIDRMKELAREYHVNLIPGSFAAVAKDGKVSNHSIMLNREGEEIGFYDKIHLFDAAGYKESSYVEAGSRLCLVDFDFGKVGFEVCYDLRFPEQARTMVLQGADIIVVSSEFPAGQPLPPRTNDWDLLVRSCALTNLTYVAVCNQFGAVHDDHPFGMSMVVDPRGIAVSSAQGRNCVVYGEIDLEYARTTKKNLAVWENRRPDVYELEI</sequence>
<proteinExistence type="inferred from homology"/>
<dbReference type="PANTHER" id="PTHR23088">
    <property type="entry name" value="NITRILASE-RELATED"/>
    <property type="match status" value="1"/>
</dbReference>
<dbReference type="GeneID" id="57968937"/>
<dbReference type="SUPFAM" id="SSF56317">
    <property type="entry name" value="Carbon-nitrogen hydrolase"/>
    <property type="match status" value="1"/>
</dbReference>
<feature type="domain" description="CN hydrolase" evidence="2">
    <location>
        <begin position="2"/>
        <end position="251"/>
    </location>
</feature>
<dbReference type="EMBL" id="JAQLGM010000111">
    <property type="protein sequence ID" value="MDB2002993.1"/>
    <property type="molecule type" value="Genomic_DNA"/>
</dbReference>
<dbReference type="Gene3D" id="3.60.110.10">
    <property type="entry name" value="Carbon-nitrogen hydrolase"/>
    <property type="match status" value="1"/>
</dbReference>
<evidence type="ECO:0000259" key="2">
    <source>
        <dbReference type="PROSITE" id="PS50263"/>
    </source>
</evidence>
<comment type="similarity">
    <text evidence="1">Belongs to the carbon-nitrogen hydrolase superfamily. NIT1/NIT2 family.</text>
</comment>
<gene>
    <name evidence="3" type="ORF">K5I21_19825</name>
    <name evidence="4" type="ORF">PM006_22550</name>
</gene>
<dbReference type="PANTHER" id="PTHR23088:SF27">
    <property type="entry name" value="DEAMINATED GLUTATHIONE AMIDASE"/>
    <property type="match status" value="1"/>
</dbReference>
<dbReference type="Pfam" id="PF00795">
    <property type="entry name" value="CN_hydrolase"/>
    <property type="match status" value="1"/>
</dbReference>
<evidence type="ECO:0000313" key="4">
    <source>
        <dbReference type="EMBL" id="MDB2002993.1"/>
    </source>
</evidence>
<dbReference type="InterPro" id="IPR003010">
    <property type="entry name" value="C-N_Hydrolase"/>
</dbReference>
<protein>
    <recommendedName>
        <fullName evidence="2">CN hydrolase domain-containing protein</fullName>
    </recommendedName>
</protein>
<dbReference type="AlphaFoldDB" id="A0AAW5F888"/>
<dbReference type="EMBL" id="JAINVB010000001">
    <property type="protein sequence ID" value="MCK0088078.1"/>
    <property type="molecule type" value="Genomic_DNA"/>
</dbReference>
<dbReference type="Proteomes" id="UP001300871">
    <property type="component" value="Unassembled WGS sequence"/>
</dbReference>
<dbReference type="InterPro" id="IPR036526">
    <property type="entry name" value="C-N_Hydrolase_sf"/>
</dbReference>
<dbReference type="PROSITE" id="PS01227">
    <property type="entry name" value="UPF0012"/>
    <property type="match status" value="1"/>
</dbReference>
<evidence type="ECO:0000256" key="1">
    <source>
        <dbReference type="ARBA" id="ARBA00010613"/>
    </source>
</evidence>
<accession>A0AAW5F888</accession>
<evidence type="ECO:0000313" key="3">
    <source>
        <dbReference type="EMBL" id="MCK0088078.1"/>
    </source>
</evidence>
<name>A0AAW5F888_CLOSY</name>
<dbReference type="Proteomes" id="UP001203136">
    <property type="component" value="Unassembled WGS sequence"/>
</dbReference>
<dbReference type="PROSITE" id="PS50263">
    <property type="entry name" value="CN_HYDROLASE"/>
    <property type="match status" value="1"/>
</dbReference>
<dbReference type="InterPro" id="IPR001110">
    <property type="entry name" value="UPF0012_CS"/>
</dbReference>
<organism evidence="3 5">
    <name type="scientific">Clostridium symbiosum</name>
    <name type="common">Bacteroides symbiosus</name>
    <dbReference type="NCBI Taxonomy" id="1512"/>
    <lineage>
        <taxon>Bacteria</taxon>
        <taxon>Bacillati</taxon>
        <taxon>Bacillota</taxon>
        <taxon>Clostridia</taxon>
        <taxon>Lachnospirales</taxon>
        <taxon>Lachnospiraceae</taxon>
        <taxon>Otoolea</taxon>
    </lineage>
</organism>
<reference evidence="3" key="1">
    <citation type="journal article" date="2022" name="Cell Host Microbe">
        <title>Colonization of the live biotherapeutic product VE303 and modulation of the microbiota and metabolites in healthy volunteers.</title>
        <authorList>
            <person name="Dsouza M."/>
            <person name="Menon R."/>
            <person name="Crossette E."/>
            <person name="Bhattarai S.K."/>
            <person name="Schneider J."/>
            <person name="Kim Y.G."/>
            <person name="Reddy S."/>
            <person name="Caballero S."/>
            <person name="Felix C."/>
            <person name="Cornacchione L."/>
            <person name="Hendrickson J."/>
            <person name="Watson A.R."/>
            <person name="Minot S.S."/>
            <person name="Greenfield N."/>
            <person name="Schopf L."/>
            <person name="Szabady R."/>
            <person name="Patarroyo J."/>
            <person name="Smith W."/>
            <person name="Harrison P."/>
            <person name="Kuijper E.J."/>
            <person name="Kelly C.P."/>
            <person name="Olle B."/>
            <person name="Bobilev D."/>
            <person name="Silber J.L."/>
            <person name="Bucci V."/>
            <person name="Roberts B."/>
            <person name="Faith J."/>
            <person name="Norman J.M."/>
        </authorList>
    </citation>
    <scope>NUCLEOTIDE SEQUENCE</scope>
    <source>
        <strain evidence="3">VE303-04</strain>
    </source>
</reference>
<dbReference type="RefSeq" id="WP_003500919.1">
    <property type="nucleotide sequence ID" value="NZ_BAABZD010000010.1"/>
</dbReference>
<comment type="caution">
    <text evidence="3">The sequence shown here is derived from an EMBL/GenBank/DDBJ whole genome shotgun (WGS) entry which is preliminary data.</text>
</comment>
<reference evidence="4" key="2">
    <citation type="submission" date="2023-01" db="EMBL/GenBank/DDBJ databases">
        <title>Human gut microbiome strain richness.</title>
        <authorList>
            <person name="Chen-Liaw A."/>
        </authorList>
    </citation>
    <scope>NUCLEOTIDE SEQUENCE</scope>
    <source>
        <strain evidence="4">B1_m1001713B170214d0_201011</strain>
    </source>
</reference>
<evidence type="ECO:0000313" key="5">
    <source>
        <dbReference type="Proteomes" id="UP001203136"/>
    </source>
</evidence>